<dbReference type="GO" id="GO:0005886">
    <property type="term" value="C:plasma membrane"/>
    <property type="evidence" value="ECO:0007669"/>
    <property type="project" value="UniProtKB-SubCell"/>
</dbReference>
<evidence type="ECO:0000256" key="8">
    <source>
        <dbReference type="ARBA" id="ARBA00023136"/>
    </source>
</evidence>
<feature type="transmembrane region" description="Helical" evidence="9">
    <location>
        <begin position="384"/>
        <end position="406"/>
    </location>
</feature>
<dbReference type="NCBIfam" id="TIGR00835">
    <property type="entry name" value="agcS"/>
    <property type="match status" value="1"/>
</dbReference>
<feature type="transmembrane region" description="Helical" evidence="9">
    <location>
        <begin position="340"/>
        <end position="363"/>
    </location>
</feature>
<evidence type="ECO:0000256" key="4">
    <source>
        <dbReference type="ARBA" id="ARBA00022475"/>
    </source>
</evidence>
<comment type="similarity">
    <text evidence="2 9">Belongs to the alanine or glycine:cation symporter (AGCS) (TC 2.A.25) family.</text>
</comment>
<dbReference type="Gene3D" id="1.20.1740.10">
    <property type="entry name" value="Amino acid/polyamine transporter I"/>
    <property type="match status" value="1"/>
</dbReference>
<reference evidence="10" key="1">
    <citation type="submission" date="2020-10" db="EMBL/GenBank/DDBJ databases">
        <authorList>
            <person name="Gilroy R."/>
        </authorList>
    </citation>
    <scope>NUCLEOTIDE SEQUENCE</scope>
    <source>
        <strain evidence="10">15467</strain>
    </source>
</reference>
<feature type="transmembrane region" description="Helical" evidence="9">
    <location>
        <begin position="412"/>
        <end position="433"/>
    </location>
</feature>
<feature type="transmembrane region" description="Helical" evidence="9">
    <location>
        <begin position="15"/>
        <end position="33"/>
    </location>
</feature>
<comment type="subcellular location">
    <subcellularLocation>
        <location evidence="1 9">Cell membrane</location>
        <topology evidence="1 9">Multi-pass membrane protein</topology>
    </subcellularLocation>
</comment>
<keyword evidence="7 9" id="KW-1133">Transmembrane helix</keyword>
<feature type="transmembrane region" description="Helical" evidence="9">
    <location>
        <begin position="205"/>
        <end position="226"/>
    </location>
</feature>
<dbReference type="Proteomes" id="UP000823635">
    <property type="component" value="Unassembled WGS sequence"/>
</dbReference>
<evidence type="ECO:0000256" key="3">
    <source>
        <dbReference type="ARBA" id="ARBA00022448"/>
    </source>
</evidence>
<dbReference type="AlphaFoldDB" id="A0A9D9DJI3"/>
<dbReference type="PROSITE" id="PS00873">
    <property type="entry name" value="NA_ALANINE_SYMP"/>
    <property type="match status" value="1"/>
</dbReference>
<keyword evidence="8 9" id="KW-0472">Membrane</keyword>
<dbReference type="PRINTS" id="PR00175">
    <property type="entry name" value="NAALASMPORT"/>
</dbReference>
<name>A0A9D9DJI3_9BACT</name>
<organism evidence="10 11">
    <name type="scientific">Candidatus Egerieousia excrementavium</name>
    <dbReference type="NCBI Taxonomy" id="2840778"/>
    <lineage>
        <taxon>Bacteria</taxon>
        <taxon>Pseudomonadati</taxon>
        <taxon>Bacteroidota</taxon>
        <taxon>Bacteroidia</taxon>
        <taxon>Bacteroidales</taxon>
        <taxon>Candidatus Egerieousia</taxon>
    </lineage>
</organism>
<sequence length="467" mass="50882">MENLNTLIGSVNNIFWSYLLIIVLIGCALWFSFRTRFVQFRMLREMFRIPFEKKEHKSAISSFEAFAVSLASRVGTGNLAGVATAIVVGGPGAVFWMWVMAIIGSASAFIESTLAQLYKTKGKDSYIGGPAYYMEKGLKKRWLGILFAVLLTITFGFAFNSVQSNTLCAAFTKAFNVDQTLIGIIVTVLTLIVIFGGIKRIAHVSGVVVPVMAFGYLLLALFVIMMNINYIPYVIKTIVSNAFGFEQALGGGIGAAVMQGVKRGLFSNEAGMGSAPNVAATAKTSHPVKQGLIQALGVFTDTLVICSCTAFIILFSGVPLDENNGIQLTQDALSTQVGGMGTYFVAIILLFFAFTSIIGNYYYGEANIRYILKRCGNGVRTGILYLYRILVGAMVMVGAVVSLDLAWNMADITMGMMTLCNLIAILFLGKYAFRLLDDYTRQKKAGIKSPTFSKEKMPDIANDLESW</sequence>
<feature type="transmembrane region" description="Helical" evidence="9">
    <location>
        <begin position="295"/>
        <end position="320"/>
    </location>
</feature>
<evidence type="ECO:0000256" key="6">
    <source>
        <dbReference type="ARBA" id="ARBA00022847"/>
    </source>
</evidence>
<accession>A0A9D9DJI3</accession>
<dbReference type="Pfam" id="PF01235">
    <property type="entry name" value="Na_Ala_symp"/>
    <property type="match status" value="1"/>
</dbReference>
<evidence type="ECO:0000256" key="9">
    <source>
        <dbReference type="RuleBase" id="RU363064"/>
    </source>
</evidence>
<dbReference type="InterPro" id="IPR001463">
    <property type="entry name" value="Na/Ala_symport"/>
</dbReference>
<reference evidence="10" key="2">
    <citation type="journal article" date="2021" name="PeerJ">
        <title>Extensive microbial diversity within the chicken gut microbiome revealed by metagenomics and culture.</title>
        <authorList>
            <person name="Gilroy R."/>
            <person name="Ravi A."/>
            <person name="Getino M."/>
            <person name="Pursley I."/>
            <person name="Horton D.L."/>
            <person name="Alikhan N.F."/>
            <person name="Baker D."/>
            <person name="Gharbi K."/>
            <person name="Hall N."/>
            <person name="Watson M."/>
            <person name="Adriaenssens E.M."/>
            <person name="Foster-Nyarko E."/>
            <person name="Jarju S."/>
            <person name="Secka A."/>
            <person name="Antonio M."/>
            <person name="Oren A."/>
            <person name="Chaudhuri R.R."/>
            <person name="La Ragione R."/>
            <person name="Hildebrand F."/>
            <person name="Pallen M.J."/>
        </authorList>
    </citation>
    <scope>NUCLEOTIDE SEQUENCE</scope>
    <source>
        <strain evidence="10">15467</strain>
    </source>
</reference>
<evidence type="ECO:0000256" key="1">
    <source>
        <dbReference type="ARBA" id="ARBA00004651"/>
    </source>
</evidence>
<feature type="transmembrane region" description="Helical" evidence="9">
    <location>
        <begin position="63"/>
        <end position="89"/>
    </location>
</feature>
<keyword evidence="4 9" id="KW-1003">Cell membrane</keyword>
<dbReference type="PANTHER" id="PTHR30330:SF1">
    <property type="entry name" value="AMINO-ACID CARRIER PROTEIN ALST"/>
    <property type="match status" value="1"/>
</dbReference>
<feature type="transmembrane region" description="Helical" evidence="9">
    <location>
        <begin position="142"/>
        <end position="160"/>
    </location>
</feature>
<dbReference type="GO" id="GO:0005283">
    <property type="term" value="F:amino acid:sodium symporter activity"/>
    <property type="evidence" value="ECO:0007669"/>
    <property type="project" value="InterPro"/>
</dbReference>
<keyword evidence="6 9" id="KW-0769">Symport</keyword>
<feature type="transmembrane region" description="Helical" evidence="9">
    <location>
        <begin position="180"/>
        <end position="198"/>
    </location>
</feature>
<evidence type="ECO:0000313" key="10">
    <source>
        <dbReference type="EMBL" id="MBO8428643.1"/>
    </source>
</evidence>
<keyword evidence="5 9" id="KW-0812">Transmembrane</keyword>
<evidence type="ECO:0000256" key="5">
    <source>
        <dbReference type="ARBA" id="ARBA00022692"/>
    </source>
</evidence>
<gene>
    <name evidence="10" type="ORF">IAC68_01760</name>
</gene>
<evidence type="ECO:0000313" key="11">
    <source>
        <dbReference type="Proteomes" id="UP000823635"/>
    </source>
</evidence>
<evidence type="ECO:0000256" key="7">
    <source>
        <dbReference type="ARBA" id="ARBA00022989"/>
    </source>
</evidence>
<comment type="caution">
    <text evidence="10">The sequence shown here is derived from an EMBL/GenBank/DDBJ whole genome shotgun (WGS) entry which is preliminary data.</text>
</comment>
<protein>
    <submittedName>
        <fullName evidence="10">Alanine:cation symporter family protein</fullName>
    </submittedName>
</protein>
<proteinExistence type="inferred from homology"/>
<keyword evidence="3 9" id="KW-0813">Transport</keyword>
<dbReference type="EMBL" id="JADINB010000039">
    <property type="protein sequence ID" value="MBO8428643.1"/>
    <property type="molecule type" value="Genomic_DNA"/>
</dbReference>
<dbReference type="FunFam" id="1.20.1740.10:FF:000004">
    <property type="entry name" value="Sodium:alanine symporter family protein"/>
    <property type="match status" value="1"/>
</dbReference>
<dbReference type="PANTHER" id="PTHR30330">
    <property type="entry name" value="AGSS FAMILY TRANSPORTER, SODIUM-ALANINE"/>
    <property type="match status" value="1"/>
</dbReference>
<evidence type="ECO:0000256" key="2">
    <source>
        <dbReference type="ARBA" id="ARBA00009261"/>
    </source>
</evidence>